<dbReference type="PANTHER" id="PTHR43404:SF2">
    <property type="entry name" value="LIPOPOLYSACCHARIDE CHOLINEPHOSPHOTRANSFERASE LICD"/>
    <property type="match status" value="1"/>
</dbReference>
<dbReference type="OrthoDB" id="9786100at2"/>
<evidence type="ECO:0000259" key="1">
    <source>
        <dbReference type="Pfam" id="PF04991"/>
    </source>
</evidence>
<protein>
    <submittedName>
        <fullName evidence="2">LicD family protein</fullName>
    </submittedName>
</protein>
<accession>A0A3N2RRQ3</accession>
<dbReference type="Proteomes" id="UP000268051">
    <property type="component" value="Unassembled WGS sequence"/>
</dbReference>
<proteinExistence type="predicted"/>
<dbReference type="PANTHER" id="PTHR43404">
    <property type="entry name" value="LIPOPOLYSACCHARIDE CHOLINEPHOSPHOTRANSFERASE LICD"/>
    <property type="match status" value="1"/>
</dbReference>
<gene>
    <name evidence="2" type="ORF">EB837_22795</name>
</gene>
<dbReference type="Pfam" id="PF04991">
    <property type="entry name" value="LicD"/>
    <property type="match status" value="1"/>
</dbReference>
<evidence type="ECO:0000313" key="3">
    <source>
        <dbReference type="Proteomes" id="UP000268051"/>
    </source>
</evidence>
<evidence type="ECO:0000313" key="2">
    <source>
        <dbReference type="EMBL" id="ROU10138.1"/>
    </source>
</evidence>
<dbReference type="AlphaFoldDB" id="A0A3N2RRQ3"/>
<dbReference type="GO" id="GO:0009100">
    <property type="term" value="P:glycoprotein metabolic process"/>
    <property type="evidence" value="ECO:0007669"/>
    <property type="project" value="UniProtKB-ARBA"/>
</dbReference>
<organism evidence="2 3">
    <name type="scientific">Kluyvera ascorbata</name>
    <dbReference type="NCBI Taxonomy" id="51288"/>
    <lineage>
        <taxon>Bacteria</taxon>
        <taxon>Pseudomonadati</taxon>
        <taxon>Pseudomonadota</taxon>
        <taxon>Gammaproteobacteria</taxon>
        <taxon>Enterobacterales</taxon>
        <taxon>Enterobacteriaceae</taxon>
        <taxon>Kluyvera</taxon>
    </lineage>
</organism>
<dbReference type="RefSeq" id="WP_123652598.1">
    <property type="nucleotide sequence ID" value="NZ_RHFN01000034.1"/>
</dbReference>
<dbReference type="EMBL" id="RHFN01000034">
    <property type="protein sequence ID" value="ROU10138.1"/>
    <property type="molecule type" value="Genomic_DNA"/>
</dbReference>
<sequence length="270" mass="31652">MKRTLSLEEIKKTELHILIEFRGICENLGLRYYLSGGTLLGAIRHKGFIPWDDDIDLAMPRSDYSRLIEFSQKYEHNDYKFIFFDSKGKSLPYAKFVNTKTLIDAKYADDEMQKHLWLDIMPMDGLPEDSHEVANIYKKAEFYRKIIGLCNAKLGEGKKPIRKAFKYILKPLALIYGKRRAISNLNHLAVKYDYDTAKYVGAITWGLYGISEKMLKKDVDKNAEVMFEGEIFSSFSCWKYYLENLYGDYMQLPPPEKRINHEMIVWTDDE</sequence>
<dbReference type="InterPro" id="IPR007074">
    <property type="entry name" value="LicD/FKTN/FKRP_NTP_transf"/>
</dbReference>
<name>A0A3N2RRQ3_9ENTR</name>
<reference evidence="2 3" key="1">
    <citation type="submission" date="2018-10" db="EMBL/GenBank/DDBJ databases">
        <title>Horizontal transference of carbapenem resistance between Klebsiella pneumoniae and Kluyvera ascorbata during abdominal infection: a case report.</title>
        <authorList>
            <person name="Raro O.H.F."/>
            <person name="Lima-Morales D."/>
            <person name="Barth A.L."/>
            <person name="Paim T.G.S."/>
            <person name="Mott M.P."/>
            <person name="Riche C.V.W."/>
            <person name="Teixeira U.F."/>
            <person name="Waechter F."/>
            <person name="Dias C.A.G."/>
        </authorList>
    </citation>
    <scope>NUCLEOTIDE SEQUENCE [LARGE SCALE GENOMIC DNA]</scope>
    <source>
        <strain evidence="2 3">OT2</strain>
    </source>
</reference>
<comment type="caution">
    <text evidence="2">The sequence shown here is derived from an EMBL/GenBank/DDBJ whole genome shotgun (WGS) entry which is preliminary data.</text>
</comment>
<dbReference type="InterPro" id="IPR052942">
    <property type="entry name" value="LPS_cholinephosphotransferase"/>
</dbReference>
<feature type="domain" description="LicD/FKTN/FKRP nucleotidyltransferase" evidence="1">
    <location>
        <begin position="25"/>
        <end position="247"/>
    </location>
</feature>